<feature type="repeat" description="ANK" evidence="8">
    <location>
        <begin position="351"/>
        <end position="383"/>
    </location>
</feature>
<feature type="region of interest" description="Disordered" evidence="10">
    <location>
        <begin position="1003"/>
        <end position="1050"/>
    </location>
</feature>
<evidence type="ECO:0000256" key="2">
    <source>
        <dbReference type="ARBA" id="ARBA00022606"/>
    </source>
</evidence>
<gene>
    <name evidence="11" type="ORF">CEP54_016103</name>
</gene>
<dbReference type="PROSITE" id="PS50297">
    <property type="entry name" value="ANK_REP_REGION"/>
    <property type="match status" value="6"/>
</dbReference>
<feature type="repeat" description="ANK" evidence="8">
    <location>
        <begin position="280"/>
        <end position="312"/>
    </location>
</feature>
<evidence type="ECO:0000256" key="3">
    <source>
        <dbReference type="ARBA" id="ARBA00022737"/>
    </source>
</evidence>
<evidence type="ECO:0000256" key="6">
    <source>
        <dbReference type="ARBA" id="ARBA00023180"/>
    </source>
</evidence>
<dbReference type="InterPro" id="IPR002110">
    <property type="entry name" value="Ankyrin_rpt"/>
</dbReference>
<comment type="caution">
    <text evidence="11">The sequence shown here is derived from an EMBL/GenBank/DDBJ whole genome shotgun (WGS) entry which is preliminary data.</text>
</comment>
<keyword evidence="7" id="KW-0407">Ion channel</keyword>
<keyword evidence="12" id="KW-1185">Reference proteome</keyword>
<dbReference type="EMBL" id="NKCI01000495">
    <property type="protein sequence ID" value="RSL40494.1"/>
    <property type="molecule type" value="Genomic_DNA"/>
</dbReference>
<feature type="region of interest" description="Disordered" evidence="10">
    <location>
        <begin position="704"/>
        <end position="756"/>
    </location>
</feature>
<keyword evidence="9" id="KW-0175">Coiled coil</keyword>
<feature type="repeat" description="ANK" evidence="8">
    <location>
        <begin position="418"/>
        <end position="450"/>
    </location>
</feature>
<evidence type="ECO:0000256" key="7">
    <source>
        <dbReference type="ARBA" id="ARBA00023303"/>
    </source>
</evidence>
<feature type="repeat" description="ANK" evidence="8">
    <location>
        <begin position="93"/>
        <end position="125"/>
    </location>
</feature>
<dbReference type="Gene3D" id="1.25.40.20">
    <property type="entry name" value="Ankyrin repeat-containing domain"/>
    <property type="match status" value="6"/>
</dbReference>
<dbReference type="Pfam" id="PF12796">
    <property type="entry name" value="Ank_2"/>
    <property type="match status" value="4"/>
</dbReference>
<dbReference type="PROSITE" id="PS50088">
    <property type="entry name" value="ANK_REPEAT"/>
    <property type="match status" value="8"/>
</dbReference>
<dbReference type="GO" id="GO:1902495">
    <property type="term" value="C:transmembrane transporter complex"/>
    <property type="evidence" value="ECO:0007669"/>
    <property type="project" value="TreeGrafter"/>
</dbReference>
<evidence type="ECO:0000256" key="8">
    <source>
        <dbReference type="PROSITE-ProRule" id="PRU00023"/>
    </source>
</evidence>
<feature type="compositionally biased region" description="Acidic residues" evidence="10">
    <location>
        <begin position="503"/>
        <end position="513"/>
    </location>
</feature>
<keyword evidence="4 8" id="KW-0040">ANK repeat</keyword>
<dbReference type="GO" id="GO:0034220">
    <property type="term" value="P:monoatomic ion transmembrane transport"/>
    <property type="evidence" value="ECO:0007669"/>
    <property type="project" value="UniProtKB-KW"/>
</dbReference>
<dbReference type="Proteomes" id="UP000288168">
    <property type="component" value="Unassembled WGS sequence"/>
</dbReference>
<keyword evidence="1" id="KW-0813">Transport</keyword>
<evidence type="ECO:0000256" key="4">
    <source>
        <dbReference type="ARBA" id="ARBA00023043"/>
    </source>
</evidence>
<feature type="compositionally biased region" description="Basic and acidic residues" evidence="10">
    <location>
        <begin position="720"/>
        <end position="756"/>
    </location>
</feature>
<dbReference type="PANTHER" id="PTHR47143">
    <property type="entry name" value="TRANSIENT RECEPTOR POTENTIAL CATION CHANNEL PROTEIN PAINLESS"/>
    <property type="match status" value="1"/>
</dbReference>
<dbReference type="STRING" id="1325734.A0A428NI78"/>
<protein>
    <submittedName>
        <fullName evidence="11">Uncharacterized protein</fullName>
    </submittedName>
</protein>
<feature type="repeat" description="ANK" evidence="8">
    <location>
        <begin position="451"/>
        <end position="483"/>
    </location>
</feature>
<evidence type="ECO:0000256" key="10">
    <source>
        <dbReference type="SAM" id="MobiDB-lite"/>
    </source>
</evidence>
<dbReference type="Pfam" id="PF00023">
    <property type="entry name" value="Ank"/>
    <property type="match status" value="2"/>
</dbReference>
<dbReference type="InterPro" id="IPR052076">
    <property type="entry name" value="TRP_cation_channel"/>
</dbReference>
<keyword evidence="6" id="KW-0325">Glycoprotein</keyword>
<accession>A0A428NI78</accession>
<organism evidence="11 12">
    <name type="scientific">Fusarium duplospermum</name>
    <dbReference type="NCBI Taxonomy" id="1325734"/>
    <lineage>
        <taxon>Eukaryota</taxon>
        <taxon>Fungi</taxon>
        <taxon>Dikarya</taxon>
        <taxon>Ascomycota</taxon>
        <taxon>Pezizomycotina</taxon>
        <taxon>Sordariomycetes</taxon>
        <taxon>Hypocreomycetidae</taxon>
        <taxon>Hypocreales</taxon>
        <taxon>Nectriaceae</taxon>
        <taxon>Fusarium</taxon>
        <taxon>Fusarium solani species complex</taxon>
    </lineage>
</organism>
<dbReference type="SMART" id="SM00248">
    <property type="entry name" value="ANK"/>
    <property type="match status" value="15"/>
</dbReference>
<dbReference type="SUPFAM" id="SSF48403">
    <property type="entry name" value="Ankyrin repeat"/>
    <property type="match status" value="3"/>
</dbReference>
<name>A0A428NI78_9HYPO</name>
<reference evidence="11 12" key="1">
    <citation type="submission" date="2017-06" db="EMBL/GenBank/DDBJ databases">
        <title>Comparative genomic analysis of Ambrosia Fusariam Clade fungi.</title>
        <authorList>
            <person name="Stajich J.E."/>
            <person name="Carrillo J."/>
            <person name="Kijimoto T."/>
            <person name="Eskalen A."/>
            <person name="O'Donnell K."/>
            <person name="Kasson M."/>
        </authorList>
    </citation>
    <scope>NUCLEOTIDE SEQUENCE [LARGE SCALE GENOMIC DNA]</scope>
    <source>
        <strain evidence="11 12">NRRL62584</strain>
    </source>
</reference>
<feature type="coiled-coil region" evidence="9">
    <location>
        <begin position="1158"/>
        <end position="1185"/>
    </location>
</feature>
<feature type="region of interest" description="Disordered" evidence="10">
    <location>
        <begin position="492"/>
        <end position="525"/>
    </location>
</feature>
<evidence type="ECO:0000256" key="1">
    <source>
        <dbReference type="ARBA" id="ARBA00022448"/>
    </source>
</evidence>
<feature type="repeat" description="ANK" evidence="8">
    <location>
        <begin position="159"/>
        <end position="191"/>
    </location>
</feature>
<evidence type="ECO:0000313" key="11">
    <source>
        <dbReference type="EMBL" id="RSL40494.1"/>
    </source>
</evidence>
<evidence type="ECO:0000256" key="5">
    <source>
        <dbReference type="ARBA" id="ARBA00023065"/>
    </source>
</evidence>
<dbReference type="OrthoDB" id="341259at2759"/>
<keyword evidence="2" id="KW-0716">Sensory transduction</keyword>
<dbReference type="InterPro" id="IPR036770">
    <property type="entry name" value="Ankyrin_rpt-contain_sf"/>
</dbReference>
<evidence type="ECO:0000313" key="12">
    <source>
        <dbReference type="Proteomes" id="UP000288168"/>
    </source>
</evidence>
<proteinExistence type="predicted"/>
<feature type="region of interest" description="Disordered" evidence="10">
    <location>
        <begin position="1"/>
        <end position="50"/>
    </location>
</feature>
<dbReference type="GO" id="GO:0022857">
    <property type="term" value="F:transmembrane transporter activity"/>
    <property type="evidence" value="ECO:0007669"/>
    <property type="project" value="TreeGrafter"/>
</dbReference>
<feature type="repeat" description="ANK" evidence="8">
    <location>
        <begin position="245"/>
        <end position="278"/>
    </location>
</feature>
<dbReference type="PRINTS" id="PR01415">
    <property type="entry name" value="ANKYRIN"/>
</dbReference>
<feature type="repeat" description="ANK" evidence="8">
    <location>
        <begin position="126"/>
        <end position="158"/>
    </location>
</feature>
<evidence type="ECO:0000256" key="9">
    <source>
        <dbReference type="SAM" id="Coils"/>
    </source>
</evidence>
<feature type="compositionally biased region" description="Basic and acidic residues" evidence="10">
    <location>
        <begin position="915"/>
        <end position="929"/>
    </location>
</feature>
<dbReference type="AlphaFoldDB" id="A0A428NI78"/>
<dbReference type="PANTHER" id="PTHR47143:SF1">
    <property type="entry name" value="ION_TRANS DOMAIN-CONTAINING PROTEIN"/>
    <property type="match status" value="1"/>
</dbReference>
<sequence>MNPDETAGGALDETNPPRVDEHDMETPVHKSADEDLTHVRKSEDQAHDNRTPLQLLLKMAAEEQSTSTMALDELRELLRMDNKRSQVNAQDEDGQTALHIATQHGLLDAAQELIDAEADVSAKAISGRQPLHEACLGGHTKLASLLLRNGADIEAKGEAQTTPLDNACFKGHIEVVRLLLSNHARVLVTDENGWSPLFTANKSNILATDKDGWSPLYGASRYGHEEIVHALLREDKSNILATNKDGWSPLNAASRYGHEGIVRTLLLADKSNINDPEKTDTWTPLHGATFHGHEKIVSLLLENGAGLGAKDSDGWTPLMAATGQQHARIMEMLLTPRSKDEDIQLETPDDEGLTPLMVASKDGFLDGVRQLIKAGANCNAQSGGTTPLLAASSGRHREIVKVLLEPSCRTNVNAQNVYRQTALHAASAQNNIKVVQLLLQHKADVNLKDEDGRSALHLACIRGNETVAKMLLDERATLDEKDNDEKTALHLASSVEADKQRDPDDDEGPDDLTPEERSNAKFQSGRHAAVVQLLLTLGADPGARTNKNETAAHLAAARGDPERLGHILQRMKQEDLSARNADGRTALYMAFKGEEPETAMKSLLELVNVKTCDFGEHDAWHEALEWAAKDPNTHDIAKWLLQKRERPAVATQPLGSDKWSAIEWAAHERLPQTLWTLITVSDQSSQVRSAVLSALELVKALRTPAQRPQHISKATPRAPPHREENEDEKGRYKGKGKTDHDAQQTDAKQKGAQSKDLETMEDILRNLPFLQTHKHSKEYGLPEPKAGLGDMLERFQATVVQFYEAKDESGTIRRCRPVQEVIYDAGPTSIMETAAKFLVSLGGEDQKMLDHFVHPGTETKFTWMDWMNDLLTRIMKDEKREPRQYDEVRSFFRDSWSELPDKTSPSRIMKPRTVSRQEKASVPEKDEPERAHDFLNASAIYMPFFCFSSHRRTWLDLDEDHEKPKEARETYKRLLRAYKSSVVHRLPTLDEWYYHFAADKKSAQDRQNRNETQVVTKFTKTRESDETARPPQSGKRAKLTQGDESNPTKPSQWTLLRVNQLWVWIVANKWILTATSCSFDDSHDELVDGILTQLNNQAKYGGSGSQPKSVAEMAKLIVEYCIGSYENPPKAKGQVSIRQTFSHYLNKIVCRSPELDNIKSAIKEAEKLYCDIKDVRDELNILKSAAQYQMIVQRGLANSPVEDADLSATYVVNDLREMDTFADRIQSAVNTTLSLQQSEIANFQASLATDQGKVVMAFTFATLLFCSSS</sequence>
<keyword evidence="3" id="KW-0677">Repeat</keyword>
<feature type="region of interest" description="Disordered" evidence="10">
    <location>
        <begin position="898"/>
        <end position="929"/>
    </location>
</feature>
<feature type="compositionally biased region" description="Basic and acidic residues" evidence="10">
    <location>
        <begin position="18"/>
        <end position="50"/>
    </location>
</feature>
<keyword evidence="5" id="KW-0406">Ion transport</keyword>